<dbReference type="Gene3D" id="3.50.50.60">
    <property type="entry name" value="FAD/NAD(P)-binding domain"/>
    <property type="match status" value="1"/>
</dbReference>
<dbReference type="Proteomes" id="UP001165986">
    <property type="component" value="Unassembled WGS sequence"/>
</dbReference>
<accession>A0AA40VRH4</accession>
<dbReference type="InterPro" id="IPR050703">
    <property type="entry name" value="Flavin_MAO"/>
</dbReference>
<feature type="domain" description="WAC" evidence="1">
    <location>
        <begin position="754"/>
        <end position="773"/>
    </location>
</feature>
<dbReference type="PANTHER" id="PTHR43563:SF1">
    <property type="entry name" value="AMINE OXIDASE [FLAVIN-CONTAINING] B"/>
    <property type="match status" value="1"/>
</dbReference>
<evidence type="ECO:0000259" key="1">
    <source>
        <dbReference type="PROSITE" id="PS51136"/>
    </source>
</evidence>
<dbReference type="RefSeq" id="WP_191758416.1">
    <property type="nucleotide sequence ID" value="NZ_VJXY01000015.1"/>
</dbReference>
<gene>
    <name evidence="2" type="ORF">FNW02_15450</name>
</gene>
<evidence type="ECO:0000313" key="2">
    <source>
        <dbReference type="EMBL" id="MBD6617190.1"/>
    </source>
</evidence>
<sequence>MSEKFKLQKIAILGGGIASLTTAYELTSQPGWESLYEITIYQMGWRLGGKCASGRNIKPHEHYHEPDYRIEEHGLHIFFGFYENAFRLLKQCYDELGGNGPFSTIEDAFKPHSLIVLEEYINQHWINLPFDFPTNSLVPWQGGRTCSMWKHICTNIRFVLQIYTECKQFQPMSSYSQNPGCLEAFTQQMAFGKEVLEFLCDGGILQLSDQFIQLLLKEPSHWGAWLGNINQDIRTILERLDFSSEEVFLNLAYNLAQLLPNNPKTHRREHRQLILRLIERFTEHLHRQLEANIELNAHTMWRLTLIDLALANIRGLFVDEVIYYRSLDSLDEYDYKEWLRKHGAREASVNSAFVRVLYDLVYGFPEGNVAKPQLAAGTAIRILTTIIFQYNGAIMWKMQAGMGDTVIAPLYKVLERRGVKFKFFHIAKQLHLDEEQKSIASITMARQINLKNSEQEYQPLIKVKDLLCWPSEPLYDQIVDEEAKKLQDKDINLESYWTPWQPVEEFTLSAKNGDFDIVLLGISIAALPSLCDELIHAQKNPAHQKWCDMVTQVKTVTTQGGQLWLKPTLPQLGWKLSSPVLGAYVEPLDVYADMSELLQRENWPSEHYPYNVAYFTGVIADPGLPPNTEYGFPAQEQKKIEKQAINFLKNHIGHLWPDATLPENPQGLNWDLLVDFQNRQGVERFDAQYWRININPTERYVLSVPGSTKYRLKTDESGFENLYLAGDWINNGYNSGCVEATVMSAMQATRSILQQRFQIKYTKEIIREWDSWL</sequence>
<keyword evidence="3" id="KW-1185">Reference proteome</keyword>
<dbReference type="Pfam" id="PF13450">
    <property type="entry name" value="NAD_binding_8"/>
    <property type="match status" value="1"/>
</dbReference>
<organism evidence="2 3">
    <name type="scientific">Komarekiella delphini-convector SJRDD-AB1</name>
    <dbReference type="NCBI Taxonomy" id="2593771"/>
    <lineage>
        <taxon>Bacteria</taxon>
        <taxon>Bacillati</taxon>
        <taxon>Cyanobacteriota</taxon>
        <taxon>Cyanophyceae</taxon>
        <taxon>Nostocales</taxon>
        <taxon>Nostocaceae</taxon>
        <taxon>Komarekiella</taxon>
        <taxon>Komarekiella delphini-convector</taxon>
    </lineage>
</organism>
<dbReference type="InterPro" id="IPR036188">
    <property type="entry name" value="FAD/NAD-bd_sf"/>
</dbReference>
<comment type="caution">
    <text evidence="2">The sequence shown here is derived from an EMBL/GenBank/DDBJ whole genome shotgun (WGS) entry which is preliminary data.</text>
</comment>
<protein>
    <submittedName>
        <fullName evidence="2">Amine oxidase</fullName>
    </submittedName>
</protein>
<dbReference type="SUPFAM" id="SSF51905">
    <property type="entry name" value="FAD/NAD(P)-binding domain"/>
    <property type="match status" value="2"/>
</dbReference>
<name>A0AA40VRH4_9NOST</name>
<dbReference type="PANTHER" id="PTHR43563">
    <property type="entry name" value="AMINE OXIDASE"/>
    <property type="match status" value="1"/>
</dbReference>
<dbReference type="AlphaFoldDB" id="A0AA40VRH4"/>
<reference evidence="2" key="1">
    <citation type="submission" date="2019-07" db="EMBL/GenBank/DDBJ databases">
        <title>Toxilogical consequences of a new and cryptic species of cyanobacteria (Komarekiella delphini-convector) recovered from the epidermis of a bottlenose dolphin and 1500 ft. in the air.</title>
        <authorList>
            <person name="Brown A.O."/>
            <person name="Dvorak P."/>
            <person name="Villanueva C.D."/>
            <person name="Foss A.J."/>
            <person name="Garvey A.D."/>
            <person name="Gibson Q.A."/>
            <person name="Johansen J.R."/>
            <person name="Casamatta D.A."/>
        </authorList>
    </citation>
    <scope>NUCLEOTIDE SEQUENCE</scope>
    <source>
        <strain evidence="2">SJRDD-AB1</strain>
    </source>
</reference>
<evidence type="ECO:0000313" key="3">
    <source>
        <dbReference type="Proteomes" id="UP001165986"/>
    </source>
</evidence>
<dbReference type="EMBL" id="VJXY01000015">
    <property type="protein sequence ID" value="MBD6617190.1"/>
    <property type="molecule type" value="Genomic_DNA"/>
</dbReference>
<dbReference type="PROSITE" id="PS51136">
    <property type="entry name" value="WAC"/>
    <property type="match status" value="1"/>
</dbReference>
<dbReference type="InterPro" id="IPR013136">
    <property type="entry name" value="WSTF_Acf1_Cbp146"/>
</dbReference>
<dbReference type="GO" id="GO:0016491">
    <property type="term" value="F:oxidoreductase activity"/>
    <property type="evidence" value="ECO:0007669"/>
    <property type="project" value="UniProtKB-ARBA"/>
</dbReference>
<proteinExistence type="predicted"/>